<name>A0A1S8DJN1_9GAMM</name>
<keyword evidence="9" id="KW-1185">Reference proteome</keyword>
<dbReference type="InterPro" id="IPR047807">
    <property type="entry name" value="YgdI/YgdR-like_SH3-like"/>
</dbReference>
<keyword evidence="3" id="KW-0472">Membrane</keyword>
<evidence type="ECO:0000256" key="1">
    <source>
        <dbReference type="ARBA" id="ARBA00022475"/>
    </source>
</evidence>
<evidence type="ECO:0000313" key="9">
    <source>
        <dbReference type="Proteomes" id="UP000242847"/>
    </source>
</evidence>
<dbReference type="InterPro" id="IPR010305">
    <property type="entry name" value="YgdI/YgdR-like"/>
</dbReference>
<dbReference type="Proteomes" id="UP000242847">
    <property type="component" value="Unassembled WGS sequence"/>
</dbReference>
<dbReference type="SUPFAM" id="SSF50182">
    <property type="entry name" value="Sm-like ribonucleoproteins"/>
    <property type="match status" value="1"/>
</dbReference>
<feature type="signal peptide" evidence="6">
    <location>
        <begin position="1"/>
        <end position="15"/>
    </location>
</feature>
<gene>
    <name evidence="8" type="ORF">BXT89_05695</name>
</gene>
<dbReference type="RefSeq" id="WP_083725605.1">
    <property type="nucleotide sequence ID" value="NZ_FOUD01000011.1"/>
</dbReference>
<dbReference type="Gene3D" id="2.30.30.100">
    <property type="match status" value="1"/>
</dbReference>
<evidence type="ECO:0000256" key="6">
    <source>
        <dbReference type="SAM" id="SignalP"/>
    </source>
</evidence>
<dbReference type="PROSITE" id="PS51257">
    <property type="entry name" value="PROKAR_LIPOPROTEIN"/>
    <property type="match status" value="1"/>
</dbReference>
<keyword evidence="1" id="KW-1003">Cell membrane</keyword>
<feature type="chain" id="PRO_5012774721" description="Lipoprotein YgdI/YgdR-like SH3-like domain-containing protein" evidence="6">
    <location>
        <begin position="16"/>
        <end position="69"/>
    </location>
</feature>
<organism evidence="8 9">
    <name type="scientific">Halopseudomonas pachastrellae</name>
    <dbReference type="NCBI Taxonomy" id="254161"/>
    <lineage>
        <taxon>Bacteria</taxon>
        <taxon>Pseudomonadati</taxon>
        <taxon>Pseudomonadota</taxon>
        <taxon>Gammaproteobacteria</taxon>
        <taxon>Pseudomonadales</taxon>
        <taxon>Pseudomonadaceae</taxon>
        <taxon>Halopseudomonas</taxon>
    </lineage>
</organism>
<keyword evidence="5" id="KW-0449">Lipoprotein</keyword>
<evidence type="ECO:0000259" key="7">
    <source>
        <dbReference type="Pfam" id="PF06004"/>
    </source>
</evidence>
<keyword evidence="2 6" id="KW-0732">Signal</keyword>
<evidence type="ECO:0000313" key="8">
    <source>
        <dbReference type="EMBL" id="ONM44820.1"/>
    </source>
</evidence>
<keyword evidence="4" id="KW-0564">Palmitate</keyword>
<reference evidence="8 9" key="1">
    <citation type="submission" date="2017-01" db="EMBL/GenBank/DDBJ databases">
        <title>Draft genome sequence of Pseudomonas pachastrellae type strain CCUG 46540T from a deep sea.</title>
        <authorList>
            <person name="Gomila M."/>
            <person name="Mulet M."/>
            <person name="Lalucat J."/>
            <person name="Garcia-Valdes E."/>
        </authorList>
    </citation>
    <scope>NUCLEOTIDE SEQUENCE [LARGE SCALE GENOMIC DNA]</scope>
    <source>
        <strain evidence="8 9">CCUG 46540</strain>
    </source>
</reference>
<dbReference type="STRING" id="254161.SAMN05216256_11186"/>
<accession>A0A1S8DJN1</accession>
<protein>
    <recommendedName>
        <fullName evidence="7">Lipoprotein YgdI/YgdR-like SH3-like domain-containing protein</fullName>
    </recommendedName>
</protein>
<sequence length="69" mass="7435">MKQLLVALLCAAALAGCSSEYLISTNDGEMITTDSKPKLDPDSGMYIFKDAEGREQAIPATSVKQVIER</sequence>
<dbReference type="OrthoDB" id="6520455at2"/>
<evidence type="ECO:0000256" key="4">
    <source>
        <dbReference type="ARBA" id="ARBA00023139"/>
    </source>
</evidence>
<dbReference type="InterPro" id="IPR010920">
    <property type="entry name" value="LSM_dom_sf"/>
</dbReference>
<dbReference type="PANTHER" id="PTHR37011">
    <property type="entry name" value="POT FAMILY PEPTIDE TRANSPORT PROTEIN-RELATED"/>
    <property type="match status" value="1"/>
</dbReference>
<dbReference type="AlphaFoldDB" id="A0A1S8DJN1"/>
<proteinExistence type="predicted"/>
<evidence type="ECO:0000256" key="3">
    <source>
        <dbReference type="ARBA" id="ARBA00023136"/>
    </source>
</evidence>
<dbReference type="PANTHER" id="PTHR37011:SF1">
    <property type="entry name" value="POT FAMILY PEPTIDE TRANSPORT PROTEIN"/>
    <property type="match status" value="1"/>
</dbReference>
<dbReference type="NCBIfam" id="NF033216">
    <property type="entry name" value="lipo_YgdI_YgdR"/>
    <property type="match status" value="1"/>
</dbReference>
<dbReference type="Pfam" id="PF06004">
    <property type="entry name" value="DUF903"/>
    <property type="match status" value="1"/>
</dbReference>
<comment type="caution">
    <text evidence="8">The sequence shown here is derived from an EMBL/GenBank/DDBJ whole genome shotgun (WGS) entry which is preliminary data.</text>
</comment>
<dbReference type="EMBL" id="MUBC01000009">
    <property type="protein sequence ID" value="ONM44820.1"/>
    <property type="molecule type" value="Genomic_DNA"/>
</dbReference>
<evidence type="ECO:0000256" key="2">
    <source>
        <dbReference type="ARBA" id="ARBA00022729"/>
    </source>
</evidence>
<feature type="domain" description="Lipoprotein YgdI/YgdR-like SH3-like" evidence="7">
    <location>
        <begin position="21"/>
        <end position="68"/>
    </location>
</feature>
<evidence type="ECO:0000256" key="5">
    <source>
        <dbReference type="ARBA" id="ARBA00023288"/>
    </source>
</evidence>